<feature type="compositionally biased region" description="Polar residues" evidence="1">
    <location>
        <begin position="90"/>
        <end position="101"/>
    </location>
</feature>
<evidence type="ECO:0000313" key="2">
    <source>
        <dbReference type="EMBL" id="KAG6920965.1"/>
    </source>
</evidence>
<dbReference type="EMBL" id="JAHGAV010003166">
    <property type="protein sequence ID" value="KAG6920965.1"/>
    <property type="molecule type" value="Genomic_DNA"/>
</dbReference>
<evidence type="ECO:0000313" key="3">
    <source>
        <dbReference type="Proteomes" id="UP000765507"/>
    </source>
</evidence>
<name>A0A8T1RX84_CHESE</name>
<feature type="region of interest" description="Disordered" evidence="1">
    <location>
        <begin position="31"/>
        <end position="188"/>
    </location>
</feature>
<proteinExistence type="predicted"/>
<reference evidence="2 3" key="1">
    <citation type="journal article" date="2020" name="G3 (Bethesda)">
        <title>Draft Genome of the Common Snapping Turtle, Chelydra serpentina, a Model for Phenotypic Plasticity in Reptiles.</title>
        <authorList>
            <person name="Das D."/>
            <person name="Singh S.K."/>
            <person name="Bierstedt J."/>
            <person name="Erickson A."/>
            <person name="Galli G.L.J."/>
            <person name="Crossley D.A. 2nd"/>
            <person name="Rhen T."/>
        </authorList>
    </citation>
    <scope>NUCLEOTIDE SEQUENCE [LARGE SCALE GENOMIC DNA]</scope>
    <source>
        <strain evidence="2">KW</strain>
    </source>
</reference>
<comment type="caution">
    <text evidence="2">The sequence shown here is derived from an EMBL/GenBank/DDBJ whole genome shotgun (WGS) entry which is preliminary data.</text>
</comment>
<feature type="compositionally biased region" description="Low complexity" evidence="1">
    <location>
        <begin position="141"/>
        <end position="188"/>
    </location>
</feature>
<organism evidence="2 3">
    <name type="scientific">Chelydra serpentina</name>
    <name type="common">Snapping turtle</name>
    <name type="synonym">Testudo serpentina</name>
    <dbReference type="NCBI Taxonomy" id="8475"/>
    <lineage>
        <taxon>Eukaryota</taxon>
        <taxon>Metazoa</taxon>
        <taxon>Chordata</taxon>
        <taxon>Craniata</taxon>
        <taxon>Vertebrata</taxon>
        <taxon>Euteleostomi</taxon>
        <taxon>Archelosauria</taxon>
        <taxon>Testudinata</taxon>
        <taxon>Testudines</taxon>
        <taxon>Cryptodira</taxon>
        <taxon>Durocryptodira</taxon>
        <taxon>Americhelydia</taxon>
        <taxon>Chelydroidea</taxon>
        <taxon>Chelydridae</taxon>
        <taxon>Chelydra</taxon>
    </lineage>
</organism>
<accession>A0A8T1RX84</accession>
<protein>
    <submittedName>
        <fullName evidence="2">Erythropoietin receptor</fullName>
    </submittedName>
</protein>
<dbReference type="Proteomes" id="UP000765507">
    <property type="component" value="Unassembled WGS sequence"/>
</dbReference>
<gene>
    <name evidence="2" type="ORF">G0U57_011913</name>
</gene>
<dbReference type="AlphaFoldDB" id="A0A8T1RX84"/>
<sequence>MFHALPGGPDLLLGEQQPPERHGIRLLLHRGGGRPTALQPERDPDALEQHPLQLRLPPRGHPVLHPPARRRLRRQQQQCRPCPHHHGQPSGSPGPSANLTARPTRAPGQLGGDWQLRPPANPESTCANEVAFPRGLRAPERSTSPTAAPSASSSTCGAGPATPWLCASSPTASATAATGAPGRRPSPC</sequence>
<keyword evidence="3" id="KW-1185">Reference proteome</keyword>
<keyword evidence="2" id="KW-0675">Receptor</keyword>
<evidence type="ECO:0000256" key="1">
    <source>
        <dbReference type="SAM" id="MobiDB-lite"/>
    </source>
</evidence>